<dbReference type="RefSeq" id="WP_272096661.1">
    <property type="nucleotide sequence ID" value="NZ_JAQNDK010000002.1"/>
</dbReference>
<protein>
    <submittedName>
        <fullName evidence="5">Peptide-N-glycosidase F-related protein</fullName>
    </submittedName>
</protein>
<feature type="region of interest" description="Disordered" evidence="2">
    <location>
        <begin position="22"/>
        <end position="90"/>
    </location>
</feature>
<dbReference type="InterPro" id="IPR015197">
    <property type="entry name" value="PngaseF_C"/>
</dbReference>
<dbReference type="SUPFAM" id="SSF49742">
    <property type="entry name" value="PHM/PNGase F"/>
    <property type="match status" value="2"/>
</dbReference>
<evidence type="ECO:0000256" key="2">
    <source>
        <dbReference type="SAM" id="MobiDB-lite"/>
    </source>
</evidence>
<feature type="compositionally biased region" description="Gly residues" evidence="2">
    <location>
        <begin position="54"/>
        <end position="76"/>
    </location>
</feature>
<feature type="signal peptide" evidence="3">
    <location>
        <begin position="1"/>
        <end position="18"/>
    </location>
</feature>
<dbReference type="InterPro" id="IPR053251">
    <property type="entry name" value="N-glycanase"/>
</dbReference>
<keyword evidence="6" id="KW-1185">Reference proteome</keyword>
<evidence type="ECO:0000259" key="4">
    <source>
        <dbReference type="SMART" id="SM01290"/>
    </source>
</evidence>
<keyword evidence="3" id="KW-0732">Signal</keyword>
<gene>
    <name evidence="5" type="ORF">POL72_18110</name>
</gene>
<dbReference type="InterPro" id="IPR014784">
    <property type="entry name" value="Cu2_ascorb_mOase-like_C"/>
</dbReference>
<organism evidence="5 6">
    <name type="scientific">Sorangium atrum</name>
    <dbReference type="NCBI Taxonomy" id="2995308"/>
    <lineage>
        <taxon>Bacteria</taxon>
        <taxon>Pseudomonadati</taxon>
        <taxon>Myxococcota</taxon>
        <taxon>Polyangia</taxon>
        <taxon>Polyangiales</taxon>
        <taxon>Polyangiaceae</taxon>
        <taxon>Sorangium</taxon>
    </lineage>
</organism>
<keyword evidence="1" id="KW-1015">Disulfide bond</keyword>
<dbReference type="Pfam" id="PF09112">
    <property type="entry name" value="N-glycanase_N"/>
    <property type="match status" value="1"/>
</dbReference>
<feature type="compositionally biased region" description="Gly residues" evidence="2">
    <location>
        <begin position="30"/>
        <end position="45"/>
    </location>
</feature>
<dbReference type="PANTHER" id="PTHR39319">
    <property type="entry name" value="SI:DKEY-256H2.1"/>
    <property type="match status" value="1"/>
</dbReference>
<dbReference type="EMBL" id="JAQNDK010000002">
    <property type="protein sequence ID" value="MDC0679664.1"/>
    <property type="molecule type" value="Genomic_DNA"/>
</dbReference>
<dbReference type="InterPro" id="IPR015196">
    <property type="entry name" value="PngaseF_N"/>
</dbReference>
<dbReference type="SMART" id="SM01290">
    <property type="entry name" value="N-glycanase_N"/>
    <property type="match status" value="1"/>
</dbReference>
<sequence>MRSTRALLPLLLVVFAAACSSSETSRGSTTGSGGASPGSTTGSGGASPNSTTGSGEGASGGAGSAEGAGGAGGMVEGPGTDTTVTPFDKTPFYFTSDDDRRVVDAPASFPSTGTYERITLHLSLECPPGGCDSWARLASLGLVTAKDPAGDTVIELMRFFTPYRVGASWDLDVTDLRPLLAGEVTLRAFIDTTVGPGSPYGDGWLLHASFDMKGGVPAKIPVAVIPVWSPRRVVYGDPARPIAGAAPPADIPLPAGASSFALRSFITGHGQGNADNCAEFCEREHTLTVGAVPHAERIWRDDCATTAAPGQQGTYRYPRAGWCPGADVRPWTIEFTADVAGTGAAKVAYDVAGYENTCRPDSPSCDGCTLGAGCAYDGGTHTEPGYELSTVLIGYR</sequence>
<feature type="domain" description="Peptide-N-glycosidase F N-terminal" evidence="4">
    <location>
        <begin position="83"/>
        <end position="212"/>
    </location>
</feature>
<dbReference type="Pfam" id="PF09113">
    <property type="entry name" value="N-glycanase_C"/>
    <property type="match status" value="1"/>
</dbReference>
<dbReference type="InterPro" id="IPR008977">
    <property type="entry name" value="PHM/PNGase_F_dom_sf"/>
</dbReference>
<evidence type="ECO:0000313" key="6">
    <source>
        <dbReference type="Proteomes" id="UP001217485"/>
    </source>
</evidence>
<comment type="caution">
    <text evidence="5">The sequence shown here is derived from an EMBL/GenBank/DDBJ whole genome shotgun (WGS) entry which is preliminary data.</text>
</comment>
<evidence type="ECO:0000256" key="3">
    <source>
        <dbReference type="SAM" id="SignalP"/>
    </source>
</evidence>
<feature type="chain" id="PRO_5045564695" evidence="3">
    <location>
        <begin position="19"/>
        <end position="396"/>
    </location>
</feature>
<dbReference type="PANTHER" id="PTHR39319:SF1">
    <property type="entry name" value="SI:DKEY-256H2.1"/>
    <property type="match status" value="1"/>
</dbReference>
<name>A0ABT5C1M4_9BACT</name>
<evidence type="ECO:0000313" key="5">
    <source>
        <dbReference type="EMBL" id="MDC0679664.1"/>
    </source>
</evidence>
<dbReference type="PROSITE" id="PS51257">
    <property type="entry name" value="PROKAR_LIPOPROTEIN"/>
    <property type="match status" value="1"/>
</dbReference>
<dbReference type="Proteomes" id="UP001217485">
    <property type="component" value="Unassembled WGS sequence"/>
</dbReference>
<dbReference type="Gene3D" id="2.60.120.230">
    <property type="match status" value="2"/>
</dbReference>
<proteinExistence type="predicted"/>
<accession>A0ABT5C1M4</accession>
<evidence type="ECO:0000256" key="1">
    <source>
        <dbReference type="ARBA" id="ARBA00023157"/>
    </source>
</evidence>
<reference evidence="5 6" key="1">
    <citation type="submission" date="2023-01" db="EMBL/GenBank/DDBJ databases">
        <title>Minimal conservation of predation-associated metabolite biosynthetic gene clusters underscores biosynthetic potential of Myxococcota including descriptions for ten novel species: Archangium lansinium sp. nov., Myxococcus landrumus sp. nov., Nannocystis bai.</title>
        <authorList>
            <person name="Ahearne A."/>
            <person name="Stevens C."/>
            <person name="Dowd S."/>
        </authorList>
    </citation>
    <scope>NUCLEOTIDE SEQUENCE [LARGE SCALE GENOMIC DNA]</scope>
    <source>
        <strain evidence="5 6">WIWO2</strain>
    </source>
</reference>